<reference evidence="1 2" key="1">
    <citation type="submission" date="2022-12" db="EMBL/GenBank/DDBJ databases">
        <title>Draft genome sequence of Paenibacillus sp. dW9.</title>
        <authorList>
            <person name="Choi E.-W."/>
            <person name="Kim D.-U."/>
        </authorList>
    </citation>
    <scope>NUCLEOTIDE SEQUENCE [LARGE SCALE GENOMIC DNA]</scope>
    <source>
        <strain evidence="2">dW9</strain>
    </source>
</reference>
<name>A0ABT4QC34_9BACL</name>
<comment type="caution">
    <text evidence="1">The sequence shown here is derived from an EMBL/GenBank/DDBJ whole genome shotgun (WGS) entry which is preliminary data.</text>
</comment>
<protein>
    <submittedName>
        <fullName evidence="1">Uncharacterized protein</fullName>
    </submittedName>
</protein>
<accession>A0ABT4QC34</accession>
<keyword evidence="2" id="KW-1185">Reference proteome</keyword>
<proteinExistence type="predicted"/>
<gene>
    <name evidence="1" type="ORF">O9H85_18895</name>
</gene>
<evidence type="ECO:0000313" key="1">
    <source>
        <dbReference type="EMBL" id="MCZ8514449.1"/>
    </source>
</evidence>
<dbReference type="EMBL" id="JAQAGZ010000012">
    <property type="protein sequence ID" value="MCZ8514449.1"/>
    <property type="molecule type" value="Genomic_DNA"/>
</dbReference>
<dbReference type="Proteomes" id="UP001527882">
    <property type="component" value="Unassembled WGS sequence"/>
</dbReference>
<sequence length="49" mass="5578">MSTTGDKQKTFQLTVPLGEFEVGSEEKQVKVRWLDGKGWRIDVPVSTIR</sequence>
<evidence type="ECO:0000313" key="2">
    <source>
        <dbReference type="Proteomes" id="UP001527882"/>
    </source>
</evidence>
<organism evidence="1 2">
    <name type="scientific">Paenibacillus gyeongsangnamensis</name>
    <dbReference type="NCBI Taxonomy" id="3388067"/>
    <lineage>
        <taxon>Bacteria</taxon>
        <taxon>Bacillati</taxon>
        <taxon>Bacillota</taxon>
        <taxon>Bacilli</taxon>
        <taxon>Bacillales</taxon>
        <taxon>Paenibacillaceae</taxon>
        <taxon>Paenibacillus</taxon>
    </lineage>
</organism>
<dbReference type="RefSeq" id="WP_269882977.1">
    <property type="nucleotide sequence ID" value="NZ_JAQAGZ010000012.1"/>
</dbReference>